<dbReference type="Pfam" id="PF00069">
    <property type="entry name" value="Pkinase"/>
    <property type="match status" value="1"/>
</dbReference>
<organism evidence="3">
    <name type="scientific">viral metagenome</name>
    <dbReference type="NCBI Taxonomy" id="1070528"/>
    <lineage>
        <taxon>unclassified sequences</taxon>
        <taxon>metagenomes</taxon>
        <taxon>organismal metagenomes</taxon>
    </lineage>
</organism>
<dbReference type="EMBL" id="MN740418">
    <property type="protein sequence ID" value="QHU05761.1"/>
    <property type="molecule type" value="Genomic_DNA"/>
</dbReference>
<dbReference type="AlphaFoldDB" id="A0A6C0JL46"/>
<dbReference type="Gene3D" id="1.10.510.10">
    <property type="entry name" value="Transferase(Phosphotransferase) domain 1"/>
    <property type="match status" value="1"/>
</dbReference>
<proteinExistence type="predicted"/>
<accession>A0A6C0JL46</accession>
<dbReference type="EC" id="2.7.11.1" evidence="1"/>
<dbReference type="PROSITE" id="PS50011">
    <property type="entry name" value="PROTEIN_KINASE_DOM"/>
    <property type="match status" value="1"/>
</dbReference>
<evidence type="ECO:0000259" key="2">
    <source>
        <dbReference type="PROSITE" id="PS50011"/>
    </source>
</evidence>
<dbReference type="InterPro" id="IPR050235">
    <property type="entry name" value="CK1_Ser-Thr_kinase"/>
</dbReference>
<feature type="domain" description="Protein kinase" evidence="2">
    <location>
        <begin position="7"/>
        <end position="263"/>
    </location>
</feature>
<dbReference type="GO" id="GO:0005524">
    <property type="term" value="F:ATP binding"/>
    <property type="evidence" value="ECO:0007669"/>
    <property type="project" value="InterPro"/>
</dbReference>
<dbReference type="PROSITE" id="PS00108">
    <property type="entry name" value="PROTEIN_KINASE_ST"/>
    <property type="match status" value="1"/>
</dbReference>
<sequence length="263" mass="31621">MLLSNKYKILNVITQGTYSTLYKGIHVDKNSEVAIKIECEEISKKLLDHEIDMYLYLKKSNNKNNEYINLPDIKCIGTYDNYSYIVMELLDINLKKYTEKGITKQKFLIIIEQIFKLIKYFHMRGLVHRDIKPENFVFNKKEQLCIIDLGLSTFYSNNLVKKFIGNKRYSSYTCHNDEYVYRKEDDIISIVYMLLDLYTNILPWDNLFINYNIKKNSDFIEFYKLNKKYDEIVHLLIMIHNNTTIDHFYEKLFHEIIMVETKI</sequence>
<dbReference type="InterPro" id="IPR000719">
    <property type="entry name" value="Prot_kinase_dom"/>
</dbReference>
<dbReference type="Gene3D" id="3.30.200.20">
    <property type="entry name" value="Phosphorylase Kinase, domain 1"/>
    <property type="match status" value="1"/>
</dbReference>
<dbReference type="GO" id="GO:0004674">
    <property type="term" value="F:protein serine/threonine kinase activity"/>
    <property type="evidence" value="ECO:0007669"/>
    <property type="project" value="UniProtKB-EC"/>
</dbReference>
<dbReference type="SMART" id="SM00220">
    <property type="entry name" value="S_TKc"/>
    <property type="match status" value="1"/>
</dbReference>
<dbReference type="InterPro" id="IPR008271">
    <property type="entry name" value="Ser/Thr_kinase_AS"/>
</dbReference>
<dbReference type="InterPro" id="IPR011009">
    <property type="entry name" value="Kinase-like_dom_sf"/>
</dbReference>
<evidence type="ECO:0000313" key="3">
    <source>
        <dbReference type="EMBL" id="QHU05761.1"/>
    </source>
</evidence>
<name>A0A6C0JL46_9ZZZZ</name>
<evidence type="ECO:0000256" key="1">
    <source>
        <dbReference type="ARBA" id="ARBA00012513"/>
    </source>
</evidence>
<dbReference type="PANTHER" id="PTHR11909">
    <property type="entry name" value="CASEIN KINASE-RELATED"/>
    <property type="match status" value="1"/>
</dbReference>
<reference evidence="3" key="1">
    <citation type="journal article" date="2020" name="Nature">
        <title>Giant virus diversity and host interactions through global metagenomics.</title>
        <authorList>
            <person name="Schulz F."/>
            <person name="Roux S."/>
            <person name="Paez-Espino D."/>
            <person name="Jungbluth S."/>
            <person name="Walsh D.A."/>
            <person name="Denef V.J."/>
            <person name="McMahon K.D."/>
            <person name="Konstantinidis K.T."/>
            <person name="Eloe-Fadrosh E.A."/>
            <person name="Kyrpides N.C."/>
            <person name="Woyke T."/>
        </authorList>
    </citation>
    <scope>NUCLEOTIDE SEQUENCE</scope>
    <source>
        <strain evidence="3">GVMAG-M-3300027736-24</strain>
    </source>
</reference>
<dbReference type="SUPFAM" id="SSF56112">
    <property type="entry name" value="Protein kinase-like (PK-like)"/>
    <property type="match status" value="1"/>
</dbReference>
<protein>
    <recommendedName>
        <fullName evidence="1">non-specific serine/threonine protein kinase</fullName>
        <ecNumber evidence="1">2.7.11.1</ecNumber>
    </recommendedName>
</protein>